<accession>A0A177AUN3</accession>
<evidence type="ECO:0000313" key="1">
    <source>
        <dbReference type="EMBL" id="OAF65705.1"/>
    </source>
</evidence>
<proteinExistence type="predicted"/>
<organism evidence="1 2">
    <name type="scientific">Intoshia linei</name>
    <dbReference type="NCBI Taxonomy" id="1819745"/>
    <lineage>
        <taxon>Eukaryota</taxon>
        <taxon>Metazoa</taxon>
        <taxon>Spiralia</taxon>
        <taxon>Lophotrochozoa</taxon>
        <taxon>Mesozoa</taxon>
        <taxon>Orthonectida</taxon>
        <taxon>Rhopaluridae</taxon>
        <taxon>Intoshia</taxon>
    </lineage>
</organism>
<dbReference type="AlphaFoldDB" id="A0A177AUN3"/>
<evidence type="ECO:0000313" key="2">
    <source>
        <dbReference type="Proteomes" id="UP000078046"/>
    </source>
</evidence>
<protein>
    <submittedName>
        <fullName evidence="1">Uncharacterized protein</fullName>
    </submittedName>
</protein>
<sequence>MLPIETRRTSIGKNDIQDNNKKNVCMTNTIDTRFGGEILDNMVGEQKYKEAMNTELAILCMLPVRLAKFQRAETQQHALKLDKNVNEMSAGSPHYFPRQTLQQTWEFI</sequence>
<reference evidence="1 2" key="1">
    <citation type="submission" date="2016-04" db="EMBL/GenBank/DDBJ databases">
        <title>The genome of Intoshia linei affirms orthonectids as highly simplified spiralians.</title>
        <authorList>
            <person name="Mikhailov K.V."/>
            <person name="Slusarev G.S."/>
            <person name="Nikitin M.A."/>
            <person name="Logacheva M.D."/>
            <person name="Penin A."/>
            <person name="Aleoshin V."/>
            <person name="Panchin Y.V."/>
        </authorList>
    </citation>
    <scope>NUCLEOTIDE SEQUENCE [LARGE SCALE GENOMIC DNA]</scope>
    <source>
        <strain evidence="1">Intl2013</strain>
        <tissue evidence="1">Whole animal</tissue>
    </source>
</reference>
<comment type="caution">
    <text evidence="1">The sequence shown here is derived from an EMBL/GenBank/DDBJ whole genome shotgun (WGS) entry which is preliminary data.</text>
</comment>
<dbReference type="Proteomes" id="UP000078046">
    <property type="component" value="Unassembled WGS sequence"/>
</dbReference>
<dbReference type="EMBL" id="LWCA01001181">
    <property type="protein sequence ID" value="OAF65705.1"/>
    <property type="molecule type" value="Genomic_DNA"/>
</dbReference>
<keyword evidence="2" id="KW-1185">Reference proteome</keyword>
<name>A0A177AUN3_9BILA</name>
<gene>
    <name evidence="1" type="ORF">A3Q56_06590</name>
</gene>